<dbReference type="PROSITE" id="PS00045">
    <property type="entry name" value="HISTONE_LIKE"/>
    <property type="match status" value="1"/>
</dbReference>
<dbReference type="PRINTS" id="PR01727">
    <property type="entry name" value="DNABINDINGHU"/>
</dbReference>
<dbReference type="SMART" id="SM00411">
    <property type="entry name" value="BHL"/>
    <property type="match status" value="1"/>
</dbReference>
<dbReference type="InterPro" id="IPR000119">
    <property type="entry name" value="Hist_DNA-bd"/>
</dbReference>
<proteinExistence type="inferred from homology"/>
<evidence type="ECO:0000313" key="4">
    <source>
        <dbReference type="EMBL" id="SDN90565.1"/>
    </source>
</evidence>
<name>A0A1H0F7I7_9BACT</name>
<dbReference type="PANTHER" id="PTHR33175">
    <property type="entry name" value="DNA-BINDING PROTEIN HU"/>
    <property type="match status" value="1"/>
</dbReference>
<dbReference type="EMBL" id="FNIN01000011">
    <property type="protein sequence ID" value="SDN90565.1"/>
    <property type="molecule type" value="Genomic_DNA"/>
</dbReference>
<dbReference type="RefSeq" id="WP_092065961.1">
    <property type="nucleotide sequence ID" value="NZ_FNIN01000011.1"/>
</dbReference>
<dbReference type="GO" id="GO:0030527">
    <property type="term" value="F:structural constituent of chromatin"/>
    <property type="evidence" value="ECO:0007669"/>
    <property type="project" value="InterPro"/>
</dbReference>
<dbReference type="SUPFAM" id="SSF47729">
    <property type="entry name" value="IHF-like DNA-binding proteins"/>
    <property type="match status" value="1"/>
</dbReference>
<dbReference type="OrthoDB" id="9797747at2"/>
<dbReference type="PANTHER" id="PTHR33175:SF2">
    <property type="entry name" value="INTEGRATION HOST FACTOR SUBUNIT ALPHA"/>
    <property type="match status" value="1"/>
</dbReference>
<evidence type="ECO:0000256" key="2">
    <source>
        <dbReference type="ARBA" id="ARBA00023125"/>
    </source>
</evidence>
<dbReference type="Proteomes" id="UP000199602">
    <property type="component" value="Unassembled WGS sequence"/>
</dbReference>
<dbReference type="Pfam" id="PF00216">
    <property type="entry name" value="Bac_DNA_binding"/>
    <property type="match status" value="1"/>
</dbReference>
<accession>A0A1H0F7I7</accession>
<reference evidence="4 5" key="1">
    <citation type="submission" date="2016-10" db="EMBL/GenBank/DDBJ databases">
        <authorList>
            <person name="de Groot N.N."/>
        </authorList>
    </citation>
    <scope>NUCLEOTIDE SEQUENCE [LARGE SCALE GENOMIC DNA]</scope>
    <source>
        <strain evidence="4 5">DSM 15269</strain>
    </source>
</reference>
<gene>
    <name evidence="4" type="ORF">SAMN04488516_11120</name>
</gene>
<keyword evidence="5" id="KW-1185">Reference proteome</keyword>
<dbReference type="GO" id="GO:0003677">
    <property type="term" value="F:DNA binding"/>
    <property type="evidence" value="ECO:0007669"/>
    <property type="project" value="UniProtKB-KW"/>
</dbReference>
<comment type="similarity">
    <text evidence="1 3">Belongs to the bacterial histone-like protein family.</text>
</comment>
<dbReference type="GO" id="GO:0005829">
    <property type="term" value="C:cytosol"/>
    <property type="evidence" value="ECO:0007669"/>
    <property type="project" value="TreeGrafter"/>
</dbReference>
<organism evidence="4 5">
    <name type="scientific">Desulfonauticus submarinus</name>
    <dbReference type="NCBI Taxonomy" id="206665"/>
    <lineage>
        <taxon>Bacteria</taxon>
        <taxon>Pseudomonadati</taxon>
        <taxon>Thermodesulfobacteriota</taxon>
        <taxon>Desulfovibrionia</taxon>
        <taxon>Desulfovibrionales</taxon>
        <taxon>Desulfonauticaceae</taxon>
        <taxon>Desulfonauticus</taxon>
    </lineage>
</organism>
<protein>
    <submittedName>
        <fullName evidence="4">Integration host factor subunit alpha</fullName>
    </submittedName>
</protein>
<evidence type="ECO:0000256" key="3">
    <source>
        <dbReference type="RuleBase" id="RU003939"/>
    </source>
</evidence>
<dbReference type="InterPro" id="IPR020816">
    <property type="entry name" value="Histone-like_DNA-bd_CS"/>
</dbReference>
<dbReference type="STRING" id="206665.SAMN04488516_11120"/>
<dbReference type="Gene3D" id="4.10.520.10">
    <property type="entry name" value="IHF-like DNA-binding proteins"/>
    <property type="match status" value="1"/>
</dbReference>
<keyword evidence="2" id="KW-0238">DNA-binding</keyword>
<evidence type="ECO:0000256" key="1">
    <source>
        <dbReference type="ARBA" id="ARBA00010529"/>
    </source>
</evidence>
<dbReference type="InterPro" id="IPR010992">
    <property type="entry name" value="IHF-like_DNA-bd_dom_sf"/>
</dbReference>
<evidence type="ECO:0000313" key="5">
    <source>
        <dbReference type="Proteomes" id="UP000199602"/>
    </source>
</evidence>
<dbReference type="AlphaFoldDB" id="A0A1H0F7I7"/>
<sequence>MSNTLTKTDIVEKICNYSPKNRTQVKEIVEHLIWLIKKGIKEEGSVLISGFGKFEAYQKNPRKGRNPQTNETIILPGRKVVVFRISKKFRAELNQQK</sequence>